<name>A0ABU8T9T7_9PSEU</name>
<feature type="transmembrane region" description="Helical" evidence="1">
    <location>
        <begin position="7"/>
        <end position="29"/>
    </location>
</feature>
<evidence type="ECO:0000313" key="2">
    <source>
        <dbReference type="EMBL" id="MEJ8280733.1"/>
    </source>
</evidence>
<dbReference type="Proteomes" id="UP001364211">
    <property type="component" value="Unassembled WGS sequence"/>
</dbReference>
<keyword evidence="1" id="KW-0812">Transmembrane</keyword>
<reference evidence="2 3" key="1">
    <citation type="submission" date="2024-03" db="EMBL/GenBank/DDBJ databases">
        <title>Draft genome sequence of Pseudonocardia sp. DW16-2.</title>
        <authorList>
            <person name="Duangmal K."/>
        </authorList>
    </citation>
    <scope>NUCLEOTIDE SEQUENCE [LARGE SCALE GENOMIC DNA]</scope>
    <source>
        <strain evidence="2 3">DW16-2</strain>
    </source>
</reference>
<keyword evidence="1" id="KW-1133">Transmembrane helix</keyword>
<dbReference type="EMBL" id="JBBJUP010000014">
    <property type="protein sequence ID" value="MEJ8280733.1"/>
    <property type="molecule type" value="Genomic_DNA"/>
</dbReference>
<evidence type="ECO:0000313" key="3">
    <source>
        <dbReference type="Proteomes" id="UP001364211"/>
    </source>
</evidence>
<keyword evidence="3" id="KW-1185">Reference proteome</keyword>
<keyword evidence="1" id="KW-0472">Membrane</keyword>
<dbReference type="InterPro" id="IPR022121">
    <property type="entry name" value="Peptidase_M73_camelysin"/>
</dbReference>
<gene>
    <name evidence="2" type="ORF">WJX68_17455</name>
</gene>
<sequence length="193" mass="18945">MNTRTKAGIGIAAAVVAVVAIGLGTYAAFTDSAGGPSGTAAAGTLDLTLDNNASKVLFNQNNLAPGFSTEVDVSVRNVGSIDGTLSSAFTVSGADGQCTDPERALEALTGGGCAPGGNLQDQMTVQVLDGPGVTAGNAVPLKTFVATGLPTTTLAAGASGTYKLLVALPAAADNRVQGDAITLGSTFTLNQKT</sequence>
<comment type="caution">
    <text evidence="2">The sequence shown here is derived from an EMBL/GenBank/DDBJ whole genome shotgun (WGS) entry which is preliminary data.</text>
</comment>
<evidence type="ECO:0000256" key="1">
    <source>
        <dbReference type="SAM" id="Phobius"/>
    </source>
</evidence>
<proteinExistence type="predicted"/>
<accession>A0ABU8T9T7</accession>
<dbReference type="Pfam" id="PF12389">
    <property type="entry name" value="Peptidase_M73"/>
    <property type="match status" value="1"/>
</dbReference>
<dbReference type="RefSeq" id="WP_340292202.1">
    <property type="nucleotide sequence ID" value="NZ_JBBJUP010000014.1"/>
</dbReference>
<organism evidence="2 3">
    <name type="scientific">Pseudonocardia spirodelae</name>
    <dbReference type="NCBI Taxonomy" id="3133431"/>
    <lineage>
        <taxon>Bacteria</taxon>
        <taxon>Bacillati</taxon>
        <taxon>Actinomycetota</taxon>
        <taxon>Actinomycetes</taxon>
        <taxon>Pseudonocardiales</taxon>
        <taxon>Pseudonocardiaceae</taxon>
        <taxon>Pseudonocardia</taxon>
    </lineage>
</organism>
<protein>
    <submittedName>
        <fullName evidence="2">TasA family protein</fullName>
    </submittedName>
</protein>